<dbReference type="InterPro" id="IPR001986">
    <property type="entry name" value="Enolpyruvate_Tfrase_dom"/>
</dbReference>
<organism evidence="10 11">
    <name type="scientific">Xenorhabdus khoisanae</name>
    <dbReference type="NCBI Taxonomy" id="880157"/>
    <lineage>
        <taxon>Bacteria</taxon>
        <taxon>Pseudomonadati</taxon>
        <taxon>Pseudomonadota</taxon>
        <taxon>Gammaproteobacteria</taxon>
        <taxon>Enterobacterales</taxon>
        <taxon>Morganellaceae</taxon>
        <taxon>Xenorhabdus</taxon>
    </lineage>
</organism>
<dbReference type="GO" id="GO:0009423">
    <property type="term" value="P:chorismate biosynthetic process"/>
    <property type="evidence" value="ECO:0007669"/>
    <property type="project" value="UniProtKB-UniPathway"/>
</dbReference>
<gene>
    <name evidence="10" type="ORF">AB204_20460</name>
</gene>
<evidence type="ECO:0000256" key="3">
    <source>
        <dbReference type="ARBA" id="ARBA00012450"/>
    </source>
</evidence>
<dbReference type="EMBL" id="LFCV01000230">
    <property type="protein sequence ID" value="KMJ43301.1"/>
    <property type="molecule type" value="Genomic_DNA"/>
</dbReference>
<keyword evidence="11" id="KW-1185">Reference proteome</keyword>
<keyword evidence="5" id="KW-0808">Transferase</keyword>
<dbReference type="STRING" id="880157.AB204_20460"/>
<comment type="catalytic activity">
    <reaction evidence="8">
        <text>3-phosphoshikimate + phosphoenolpyruvate = 5-O-(1-carboxyvinyl)-3-phosphoshikimate + phosphate</text>
        <dbReference type="Rhea" id="RHEA:21256"/>
        <dbReference type="ChEBI" id="CHEBI:43474"/>
        <dbReference type="ChEBI" id="CHEBI:57701"/>
        <dbReference type="ChEBI" id="CHEBI:58702"/>
        <dbReference type="ChEBI" id="CHEBI:145989"/>
        <dbReference type="EC" id="2.5.1.19"/>
    </reaction>
    <physiologicalReaction direction="left-to-right" evidence="8">
        <dbReference type="Rhea" id="RHEA:21257"/>
    </physiologicalReaction>
</comment>
<evidence type="ECO:0000256" key="8">
    <source>
        <dbReference type="ARBA" id="ARBA00044633"/>
    </source>
</evidence>
<proteinExistence type="inferred from homology"/>
<accession>A0A0J5FM46</accession>
<evidence type="ECO:0000313" key="11">
    <source>
        <dbReference type="Proteomes" id="UP000036277"/>
    </source>
</evidence>
<keyword evidence="6" id="KW-0057">Aromatic amino acid biosynthesis</keyword>
<reference evidence="10 11" key="1">
    <citation type="submission" date="2015-06" db="EMBL/GenBank/DDBJ databases">
        <title>Draft Whole-Genome Sequence of the Entomopathogenic Bacterium Xenorhabdus khoisanae.</title>
        <authorList>
            <person name="Naidoo S."/>
            <person name="Featherston J."/>
            <person name="Gray V.M."/>
        </authorList>
    </citation>
    <scope>NUCLEOTIDE SEQUENCE [LARGE SCALE GENOMIC DNA]</scope>
    <source>
        <strain evidence="10 11">MCB</strain>
    </source>
</reference>
<dbReference type="InterPro" id="IPR013792">
    <property type="entry name" value="RNA3'P_cycl/enolpyr_Trfase_a/b"/>
</dbReference>
<evidence type="ECO:0000256" key="4">
    <source>
        <dbReference type="ARBA" id="ARBA00022605"/>
    </source>
</evidence>
<dbReference type="Pfam" id="PF00275">
    <property type="entry name" value="EPSP_synthase"/>
    <property type="match status" value="1"/>
</dbReference>
<dbReference type="PANTHER" id="PTHR21090:SF5">
    <property type="entry name" value="PENTAFUNCTIONAL AROM POLYPEPTIDE"/>
    <property type="match status" value="1"/>
</dbReference>
<dbReference type="PANTHER" id="PTHR21090">
    <property type="entry name" value="AROM/DEHYDROQUINATE SYNTHASE"/>
    <property type="match status" value="1"/>
</dbReference>
<dbReference type="GO" id="GO:0008652">
    <property type="term" value="P:amino acid biosynthetic process"/>
    <property type="evidence" value="ECO:0007669"/>
    <property type="project" value="UniProtKB-KW"/>
</dbReference>
<dbReference type="GO" id="GO:0009073">
    <property type="term" value="P:aromatic amino acid family biosynthetic process"/>
    <property type="evidence" value="ECO:0007669"/>
    <property type="project" value="UniProtKB-KW"/>
</dbReference>
<comment type="pathway">
    <text evidence="1">Metabolic intermediate biosynthesis; chorismate biosynthesis; chorismate from D-erythrose 4-phosphate and phosphoenolpyruvate: step 6/7.</text>
</comment>
<evidence type="ECO:0000256" key="1">
    <source>
        <dbReference type="ARBA" id="ARBA00004811"/>
    </source>
</evidence>
<evidence type="ECO:0000259" key="9">
    <source>
        <dbReference type="Pfam" id="PF00275"/>
    </source>
</evidence>
<dbReference type="AlphaFoldDB" id="A0A0J5FM46"/>
<dbReference type="InterPro" id="IPR036968">
    <property type="entry name" value="Enolpyruvate_Tfrase_sf"/>
</dbReference>
<dbReference type="Gene3D" id="3.65.10.10">
    <property type="entry name" value="Enolpyruvate transferase domain"/>
    <property type="match status" value="2"/>
</dbReference>
<dbReference type="InterPro" id="IPR006264">
    <property type="entry name" value="EPSP_synthase"/>
</dbReference>
<feature type="domain" description="Enolpyruvate transferase" evidence="9">
    <location>
        <begin position="12"/>
        <end position="425"/>
    </location>
</feature>
<dbReference type="UniPathway" id="UPA00053">
    <property type="reaction ID" value="UER00089"/>
</dbReference>
<dbReference type="EC" id="2.5.1.19" evidence="3"/>
<name>A0A0J5FM46_9GAMM</name>
<keyword evidence="4" id="KW-0028">Amino-acid biosynthesis</keyword>
<dbReference type="GO" id="GO:0003866">
    <property type="term" value="F:3-phosphoshikimate 1-carboxyvinyltransferase activity"/>
    <property type="evidence" value="ECO:0007669"/>
    <property type="project" value="UniProtKB-EC"/>
</dbReference>
<dbReference type="OrthoDB" id="9809920at2"/>
<evidence type="ECO:0000256" key="2">
    <source>
        <dbReference type="ARBA" id="ARBA00009948"/>
    </source>
</evidence>
<comment type="similarity">
    <text evidence="2">Belongs to the EPSP synthase family.</text>
</comment>
<dbReference type="SUPFAM" id="SSF55205">
    <property type="entry name" value="EPT/RTPC-like"/>
    <property type="match status" value="1"/>
</dbReference>
<evidence type="ECO:0000256" key="6">
    <source>
        <dbReference type="ARBA" id="ARBA00023141"/>
    </source>
</evidence>
<evidence type="ECO:0000256" key="7">
    <source>
        <dbReference type="ARBA" id="ARBA00030046"/>
    </source>
</evidence>
<sequence length="433" mass="48306">MRRITVFPSLGLTGEITIPSSKPHLQRALLLALLNKSKTKIVNVSWNAETKNQLNALQKFGLEILYEDKTTLLLRGVGRDLSCHGEIYAGGSGMLFRMCAALASLIENCKVTIQCNESLFSRESVFDEDFCNYLDIDIERIAGEKVIITKNKSNIKKPLTVTNSTQFITFSLFVAPFSQQKQVPVIMDDSKIGYIDMTVKSMALLGSTVIRDKNHIKVTEYNSGDIEIKIPSDFTSLSYIASSVLSSNGKSDVLIRNYYFGDTINEHYLFKFYEKIGLKIHYKLDIGQLRINKSLLEPYDGEFSLKELPSVAVNIIAATSNLKGRKFFSGLNTINNHKSQRAFIVNENIRTMGANSSLIFDKKGMFDSICIEGKGPTKGGVELKSYEDHRVCAANIIASLGAEKETTIYDIHKLNDGFPGYIEILKDLGVIVK</sequence>
<dbReference type="Proteomes" id="UP000036277">
    <property type="component" value="Unassembled WGS sequence"/>
</dbReference>
<dbReference type="PATRIC" id="fig|880157.4.peg.4435"/>
<evidence type="ECO:0000313" key="10">
    <source>
        <dbReference type="EMBL" id="KMJ43301.1"/>
    </source>
</evidence>
<evidence type="ECO:0000256" key="5">
    <source>
        <dbReference type="ARBA" id="ARBA00022679"/>
    </source>
</evidence>
<dbReference type="PIRSF" id="PIRSF000505">
    <property type="entry name" value="EPSPS"/>
    <property type="match status" value="1"/>
</dbReference>
<protein>
    <recommendedName>
        <fullName evidence="3">3-phosphoshikimate 1-carboxyvinyltransferase</fullName>
        <ecNumber evidence="3">2.5.1.19</ecNumber>
    </recommendedName>
    <alternativeName>
        <fullName evidence="7">5-enolpyruvylshikimate-3-phosphate synthase</fullName>
    </alternativeName>
</protein>
<dbReference type="RefSeq" id="WP_047965212.1">
    <property type="nucleotide sequence ID" value="NZ_CAWMBG010000230.1"/>
</dbReference>
<comment type="caution">
    <text evidence="10">The sequence shown here is derived from an EMBL/GenBank/DDBJ whole genome shotgun (WGS) entry which is preliminary data.</text>
</comment>